<name>A0ABQ9Y892_9EUKA</name>
<sequence length="761" mass="81900">MDDSAEVTVPGSNLEISQSDLYLGTGPLVDFGEFRSTQDLSTVVTTTLTNTVILNTTSTSAPRLFTPLPTISQSVIGCSIAESTNHFAGTATLNVNHQQQFSAINTTVITCHDSLQSNADYTDTNYSSRPNIYTGSYSYTRCLFKGCYTNYSSGAAIGIGSQGTLSVTDCSFVDCYSASASVGKGGAICFYEYMTSYDGPKTTITRSSVANCRAHWGSAVCLSNNLRITLSEFVVENCSKFETALSNKKTGLGALYIMNATESVRVSNVVFSHCHNDHAGAVFLNTTTASHSFDSIAFRGSSVEKGDDSRDFATTLPSTSDFASMFSNCDSTSFGADKPLFAVGTTDSEGNLTITDSLVDIIAGVATQKKLTIASFSLTEDETEAALAICTVTVNETVNGKMLILLDNTLLKENTKTKPTIQRLVCLTFDEEGSTTASTSLTYGSIGILQASLSDYLIMTASMIGWKVTPSVNNPKCVLSSTGNEIDVTIHGSNFEDGSYEVVVQKVGENSPTILNFERQFERLFCSAVAYPEESAQLEYNTEYSIVSVKCDGQTLNQSFETIVFTTPVAPVRLIGIGEVTFTEGKKAVNLPFTSSGLSPSTKYKMVVDSVPKEPESSHSLTLNFTTDSSGSLTSSAQTVYPIVSTLLSFGTKYKVRTFTPSSGSTFIALTPIEFSIPDEPSRLTGVPISYESNETVAVITRPLIHEINQAETEIDRSQFRHSVHAIATCCSFHLSLSIHQTEKASIREEYGEQRTVDATT</sequence>
<evidence type="ECO:0008006" key="3">
    <source>
        <dbReference type="Google" id="ProtNLM"/>
    </source>
</evidence>
<dbReference type="Proteomes" id="UP001281761">
    <property type="component" value="Unassembled WGS sequence"/>
</dbReference>
<proteinExistence type="predicted"/>
<evidence type="ECO:0000313" key="1">
    <source>
        <dbReference type="EMBL" id="KAK2959955.1"/>
    </source>
</evidence>
<accession>A0ABQ9Y892</accession>
<gene>
    <name evidence="1" type="ORF">BLNAU_5152</name>
</gene>
<organism evidence="1 2">
    <name type="scientific">Blattamonas nauphoetae</name>
    <dbReference type="NCBI Taxonomy" id="2049346"/>
    <lineage>
        <taxon>Eukaryota</taxon>
        <taxon>Metamonada</taxon>
        <taxon>Preaxostyla</taxon>
        <taxon>Oxymonadida</taxon>
        <taxon>Blattamonas</taxon>
    </lineage>
</organism>
<evidence type="ECO:0000313" key="2">
    <source>
        <dbReference type="Proteomes" id="UP001281761"/>
    </source>
</evidence>
<dbReference type="EMBL" id="JARBJD010000026">
    <property type="protein sequence ID" value="KAK2959955.1"/>
    <property type="molecule type" value="Genomic_DNA"/>
</dbReference>
<protein>
    <recommendedName>
        <fullName evidence="3">IPT/TIG domain-containing protein</fullName>
    </recommendedName>
</protein>
<reference evidence="1 2" key="1">
    <citation type="journal article" date="2022" name="bioRxiv">
        <title>Genomics of Preaxostyla Flagellates Illuminates Evolutionary Transitions and the Path Towards Mitochondrial Loss.</title>
        <authorList>
            <person name="Novak L.V.F."/>
            <person name="Treitli S.C."/>
            <person name="Pyrih J."/>
            <person name="Halakuc P."/>
            <person name="Pipaliya S.V."/>
            <person name="Vacek V."/>
            <person name="Brzon O."/>
            <person name="Soukal P."/>
            <person name="Eme L."/>
            <person name="Dacks J.B."/>
            <person name="Karnkowska A."/>
            <person name="Elias M."/>
            <person name="Hampl V."/>
        </authorList>
    </citation>
    <scope>NUCLEOTIDE SEQUENCE [LARGE SCALE GENOMIC DNA]</scope>
    <source>
        <strain evidence="1">NAU3</strain>
        <tissue evidence="1">Gut</tissue>
    </source>
</reference>
<keyword evidence="2" id="KW-1185">Reference proteome</keyword>
<comment type="caution">
    <text evidence="1">The sequence shown here is derived from an EMBL/GenBank/DDBJ whole genome shotgun (WGS) entry which is preliminary data.</text>
</comment>